<accession>A0ABU6QVN6</accession>
<feature type="region of interest" description="Disordered" evidence="2">
    <location>
        <begin position="165"/>
        <end position="208"/>
    </location>
</feature>
<feature type="compositionally biased region" description="Basic and acidic residues" evidence="2">
    <location>
        <begin position="246"/>
        <end position="260"/>
    </location>
</feature>
<keyword evidence="4" id="KW-1185">Reference proteome</keyword>
<keyword evidence="1" id="KW-0175">Coiled coil</keyword>
<evidence type="ECO:0000256" key="2">
    <source>
        <dbReference type="SAM" id="MobiDB-lite"/>
    </source>
</evidence>
<sequence>VGIIERRTKKRHEAINATPLQPPREADANPDATIDALADPSTQVNVNQEDHTKDADSAFAMTVEEDDTQHNAVIVDETIATAPPKDTVPASEEEVTPIFDASIAEPSRMTATGVESAEEENTHQNAMLVDAAIEMAPPKNILPSSEEEDASIALALTNLVERITTHQNVEPEKNLEESVTRPEEEASEQELTLKDLSKTQKATAEDDATSVKTIIKNPLIIQQCLESTSLQKQHVIVLALEKAGEKESVAVPREPEKAEPTQDEPQQEEIHGEEVKVVSPVNEPSSQEFEEEIVYTQGTLDRLDKEMNDVQMKIAEKKLERILKLREELRELENVETPQKPETSRTRIYNCPTQCTKTNQYEFLFNFKTGKAYQAMRDHFMSLDREAEMDLVLDNANNVHPAQQRK</sequence>
<protein>
    <submittedName>
        <fullName evidence="3">Uncharacterized protein</fullName>
    </submittedName>
</protein>
<feature type="compositionally biased region" description="Basic and acidic residues" evidence="2">
    <location>
        <begin position="169"/>
        <end position="184"/>
    </location>
</feature>
<evidence type="ECO:0000313" key="4">
    <source>
        <dbReference type="Proteomes" id="UP001341840"/>
    </source>
</evidence>
<organism evidence="3 4">
    <name type="scientific">Stylosanthes scabra</name>
    <dbReference type="NCBI Taxonomy" id="79078"/>
    <lineage>
        <taxon>Eukaryota</taxon>
        <taxon>Viridiplantae</taxon>
        <taxon>Streptophyta</taxon>
        <taxon>Embryophyta</taxon>
        <taxon>Tracheophyta</taxon>
        <taxon>Spermatophyta</taxon>
        <taxon>Magnoliopsida</taxon>
        <taxon>eudicotyledons</taxon>
        <taxon>Gunneridae</taxon>
        <taxon>Pentapetalae</taxon>
        <taxon>rosids</taxon>
        <taxon>fabids</taxon>
        <taxon>Fabales</taxon>
        <taxon>Fabaceae</taxon>
        <taxon>Papilionoideae</taxon>
        <taxon>50 kb inversion clade</taxon>
        <taxon>dalbergioids sensu lato</taxon>
        <taxon>Dalbergieae</taxon>
        <taxon>Pterocarpus clade</taxon>
        <taxon>Stylosanthes</taxon>
    </lineage>
</organism>
<feature type="non-terminal residue" evidence="3">
    <location>
        <position position="1"/>
    </location>
</feature>
<feature type="coiled-coil region" evidence="1">
    <location>
        <begin position="300"/>
        <end position="335"/>
    </location>
</feature>
<comment type="caution">
    <text evidence="3">The sequence shown here is derived from an EMBL/GenBank/DDBJ whole genome shotgun (WGS) entry which is preliminary data.</text>
</comment>
<feature type="region of interest" description="Disordered" evidence="2">
    <location>
        <begin position="1"/>
        <end position="31"/>
    </location>
</feature>
<gene>
    <name evidence="3" type="ORF">PIB30_097543</name>
</gene>
<evidence type="ECO:0000313" key="3">
    <source>
        <dbReference type="EMBL" id="MED6116155.1"/>
    </source>
</evidence>
<name>A0ABU6QVN6_9FABA</name>
<feature type="region of interest" description="Disordered" evidence="2">
    <location>
        <begin position="246"/>
        <end position="276"/>
    </location>
</feature>
<proteinExistence type="predicted"/>
<reference evidence="3 4" key="1">
    <citation type="journal article" date="2023" name="Plants (Basel)">
        <title>Bridging the Gap: Combining Genomics and Transcriptomics Approaches to Understand Stylosanthes scabra, an Orphan Legume from the Brazilian Caatinga.</title>
        <authorList>
            <person name="Ferreira-Neto J.R.C."/>
            <person name="da Silva M.D."/>
            <person name="Binneck E."/>
            <person name="de Melo N.F."/>
            <person name="da Silva R.H."/>
            <person name="de Melo A.L.T.M."/>
            <person name="Pandolfi V."/>
            <person name="Bustamante F.O."/>
            <person name="Brasileiro-Vidal A.C."/>
            <person name="Benko-Iseppon A.M."/>
        </authorList>
    </citation>
    <scope>NUCLEOTIDE SEQUENCE [LARGE SCALE GENOMIC DNA]</scope>
    <source>
        <tissue evidence="3">Leaves</tissue>
    </source>
</reference>
<evidence type="ECO:0000256" key="1">
    <source>
        <dbReference type="SAM" id="Coils"/>
    </source>
</evidence>
<dbReference type="EMBL" id="JASCZI010002408">
    <property type="protein sequence ID" value="MED6116155.1"/>
    <property type="molecule type" value="Genomic_DNA"/>
</dbReference>
<dbReference type="Proteomes" id="UP001341840">
    <property type="component" value="Unassembled WGS sequence"/>
</dbReference>